<dbReference type="EMBL" id="CADCUJ010000092">
    <property type="protein sequence ID" value="CAA9360834.1"/>
    <property type="molecule type" value="Genomic_DNA"/>
</dbReference>
<proteinExistence type="predicted"/>
<sequence>MMWVFAVLVVLVMGGIAIVASGRTGALPEEYDDRPDVVVPAGRLVGEDLRRVRFSLAFRGYRMSEVDTLLARLADQLDDVPRGGDNPD</sequence>
<dbReference type="NCBIfam" id="TIGR03544">
    <property type="entry name" value="DivI1A_domain"/>
    <property type="match status" value="1"/>
</dbReference>
<dbReference type="InterPro" id="IPR019933">
    <property type="entry name" value="DivIVA_domain"/>
</dbReference>
<dbReference type="AlphaFoldDB" id="A0A6J4MJ79"/>
<accession>A0A6J4MJ79</accession>
<protein>
    <submittedName>
        <fullName evidence="1">Putative secreted protein</fullName>
    </submittedName>
</protein>
<name>A0A6J4MJ79_9ACTN</name>
<dbReference type="Gene3D" id="6.10.250.660">
    <property type="match status" value="1"/>
</dbReference>
<evidence type="ECO:0000313" key="1">
    <source>
        <dbReference type="EMBL" id="CAA9360834.1"/>
    </source>
</evidence>
<organism evidence="1">
    <name type="scientific">uncultured Nocardioidaceae bacterium</name>
    <dbReference type="NCBI Taxonomy" id="253824"/>
    <lineage>
        <taxon>Bacteria</taxon>
        <taxon>Bacillati</taxon>
        <taxon>Actinomycetota</taxon>
        <taxon>Actinomycetes</taxon>
        <taxon>Propionibacteriales</taxon>
        <taxon>Nocardioidaceae</taxon>
        <taxon>environmental samples</taxon>
    </lineage>
</organism>
<gene>
    <name evidence="1" type="ORF">AVDCRST_MAG72-2146</name>
</gene>
<reference evidence="1" key="1">
    <citation type="submission" date="2020-02" db="EMBL/GenBank/DDBJ databases">
        <authorList>
            <person name="Meier V. D."/>
        </authorList>
    </citation>
    <scope>NUCLEOTIDE SEQUENCE</scope>
    <source>
        <strain evidence="1">AVDCRST_MAG72</strain>
    </source>
</reference>